<organism evidence="1 2">
    <name type="scientific">Stomatobaculum longum</name>
    <dbReference type="NCBI Taxonomy" id="796942"/>
    <lineage>
        <taxon>Bacteria</taxon>
        <taxon>Bacillati</taxon>
        <taxon>Bacillota</taxon>
        <taxon>Clostridia</taxon>
        <taxon>Lachnospirales</taxon>
        <taxon>Lachnospiraceae</taxon>
        <taxon>Stomatobaculum</taxon>
    </lineage>
</organism>
<dbReference type="Proteomes" id="UP000018466">
    <property type="component" value="Unassembled WGS sequence"/>
</dbReference>
<protein>
    <submittedName>
        <fullName evidence="1">Uncharacterized protein</fullName>
    </submittedName>
</protein>
<dbReference type="RefSeq" id="WP_009532742.1">
    <property type="nucleotide sequence ID" value="NZ_CAJPPX010000021.1"/>
</dbReference>
<name>A0AA37DGN1_9FIRM</name>
<evidence type="ECO:0000313" key="1">
    <source>
        <dbReference type="EMBL" id="EHO17310.1"/>
    </source>
</evidence>
<dbReference type="AlphaFoldDB" id="A0AA37DGN1"/>
<keyword evidence="2" id="KW-1185">Reference proteome</keyword>
<dbReference type="EMBL" id="AGEL01000006">
    <property type="protein sequence ID" value="EHO17310.1"/>
    <property type="molecule type" value="Genomic_DNA"/>
</dbReference>
<sequence length="158" mass="18688">MPYTKENFDDWLFFLSDKTDYFTGEFAREQGLTLDYTPESLDALENWLLGKYEKSMDLVEDKEPYGNDYRLADLCGIYVGEVYRRQLGGTWYMILDQPKNAYYKLPSLRYDTRTGPYYICPVTLATACIQRKRGDYMRWVLGNYIEERRQRAGGKDLP</sequence>
<evidence type="ECO:0000313" key="2">
    <source>
        <dbReference type="Proteomes" id="UP000018466"/>
    </source>
</evidence>
<comment type="caution">
    <text evidence="1">The sequence shown here is derived from an EMBL/GenBank/DDBJ whole genome shotgun (WGS) entry which is preliminary data.</text>
</comment>
<accession>A0AA37DGN1</accession>
<proteinExistence type="predicted"/>
<dbReference type="GeneID" id="86940675"/>
<gene>
    <name evidence="1" type="ORF">HMPREF9623_00909</name>
</gene>
<reference evidence="1 2" key="1">
    <citation type="submission" date="2011-10" db="EMBL/GenBank/DDBJ databases">
        <title>The Genome Sequence of Lachnospiraceae bacterium ACC2.</title>
        <authorList>
            <consortium name="The Broad Institute Genome Sequencing Platform"/>
            <person name="Earl A."/>
            <person name="Ward D."/>
            <person name="Feldgarden M."/>
            <person name="Gevers D."/>
            <person name="Sizova M."/>
            <person name="Hazen A."/>
            <person name="Epstein S."/>
            <person name="Young S.K."/>
            <person name="Zeng Q."/>
            <person name="Gargeya S."/>
            <person name="Fitzgerald M."/>
            <person name="Haas B."/>
            <person name="Abouelleil A."/>
            <person name="Alvarado L."/>
            <person name="Arachchi H.M."/>
            <person name="Berlin A."/>
            <person name="Brown A."/>
            <person name="Chapman S.B."/>
            <person name="Chen Z."/>
            <person name="Dunbar C."/>
            <person name="Freedman E."/>
            <person name="Gearin G."/>
            <person name="Goldberg J."/>
            <person name="Griggs A."/>
            <person name="Gujja S."/>
            <person name="Heiman D."/>
            <person name="Howarth C."/>
            <person name="Larson L."/>
            <person name="Lui A."/>
            <person name="MacDonald P.J.P."/>
            <person name="Montmayeur A."/>
            <person name="Murphy C."/>
            <person name="Neiman D."/>
            <person name="Pearson M."/>
            <person name="Priest M."/>
            <person name="Roberts A."/>
            <person name="Saif S."/>
            <person name="Shea T."/>
            <person name="Shenoy N."/>
            <person name="Sisk P."/>
            <person name="Stolte C."/>
            <person name="Sykes S."/>
            <person name="Wortman J."/>
            <person name="Nusbaum C."/>
            <person name="Birren B."/>
        </authorList>
    </citation>
    <scope>NUCLEOTIDE SEQUENCE [LARGE SCALE GENOMIC DNA]</scope>
    <source>
        <strain evidence="1 2">ACC2</strain>
    </source>
</reference>